<dbReference type="Proteomes" id="UP000241885">
    <property type="component" value="Chromosome"/>
</dbReference>
<evidence type="ECO:0000256" key="10">
    <source>
        <dbReference type="SAM" id="MobiDB-lite"/>
    </source>
</evidence>
<dbReference type="InterPro" id="IPR006182">
    <property type="entry name" value="FliF_N_dom"/>
</dbReference>
<keyword evidence="14" id="KW-0966">Cell projection</keyword>
<evidence type="ECO:0000256" key="1">
    <source>
        <dbReference type="ARBA" id="ARBA00004117"/>
    </source>
</evidence>
<dbReference type="InterPro" id="IPR045851">
    <property type="entry name" value="AMP-bd_C_sf"/>
</dbReference>
<evidence type="ECO:0000313" key="14">
    <source>
        <dbReference type="EMBL" id="AVR87304.1"/>
    </source>
</evidence>
<evidence type="ECO:0000256" key="4">
    <source>
        <dbReference type="ARBA" id="ARBA00022475"/>
    </source>
</evidence>
<evidence type="ECO:0000256" key="7">
    <source>
        <dbReference type="ARBA" id="ARBA00023136"/>
    </source>
</evidence>
<evidence type="ECO:0000259" key="13">
    <source>
        <dbReference type="Pfam" id="PF08345"/>
    </source>
</evidence>
<evidence type="ECO:0000256" key="8">
    <source>
        <dbReference type="ARBA" id="ARBA00023143"/>
    </source>
</evidence>
<proteinExistence type="inferred from homology"/>
<accession>A0A2R4BJD1</accession>
<keyword evidence="7 11" id="KW-0472">Membrane</keyword>
<evidence type="ECO:0000256" key="5">
    <source>
        <dbReference type="ARBA" id="ARBA00022692"/>
    </source>
</evidence>
<protein>
    <recommendedName>
        <fullName evidence="9">Flagellar M-ring protein</fullName>
    </recommendedName>
</protein>
<dbReference type="GO" id="GO:0071973">
    <property type="term" value="P:bacterial-type flagellum-dependent cell motility"/>
    <property type="evidence" value="ECO:0007669"/>
    <property type="project" value="InterPro"/>
</dbReference>
<evidence type="ECO:0000256" key="2">
    <source>
        <dbReference type="ARBA" id="ARBA00004651"/>
    </source>
</evidence>
<evidence type="ECO:0000256" key="11">
    <source>
        <dbReference type="SAM" id="Phobius"/>
    </source>
</evidence>
<gene>
    <name evidence="14" type="ORF">Tharo_0354</name>
</gene>
<dbReference type="Pfam" id="PF01514">
    <property type="entry name" value="YscJ_FliF"/>
    <property type="match status" value="1"/>
</dbReference>
<dbReference type="InterPro" id="IPR013556">
    <property type="entry name" value="Flag_M-ring_C"/>
</dbReference>
<dbReference type="Pfam" id="PF08345">
    <property type="entry name" value="YscJ_FliF_C"/>
    <property type="match status" value="1"/>
</dbReference>
<dbReference type="InterPro" id="IPR043427">
    <property type="entry name" value="YscJ/FliF"/>
</dbReference>
<dbReference type="KEGG" id="tak:Tharo_0354"/>
<dbReference type="RefSeq" id="WP_107219733.1">
    <property type="nucleotide sequence ID" value="NZ_CP028339.1"/>
</dbReference>
<comment type="function">
    <text evidence="9">The M ring may be actively involved in energy transduction.</text>
</comment>
<organism evidence="14 15">
    <name type="scientific">Thauera aromatica K172</name>
    <dbReference type="NCBI Taxonomy" id="44139"/>
    <lineage>
        <taxon>Bacteria</taxon>
        <taxon>Pseudomonadati</taxon>
        <taxon>Pseudomonadota</taxon>
        <taxon>Betaproteobacteria</taxon>
        <taxon>Rhodocyclales</taxon>
        <taxon>Zoogloeaceae</taxon>
        <taxon>Thauera</taxon>
    </lineage>
</organism>
<reference evidence="14 15" key="1">
    <citation type="submission" date="2018-03" db="EMBL/GenBank/DDBJ databases">
        <title>Complete genome sequence of Thauera aromatica, a model organism for studying aromatic compound degradation under denitrifying conditions.</title>
        <authorList>
            <person name="Lo H.-Y."/>
            <person name="Goris T."/>
            <person name="Boll M."/>
            <person name="Mueller J.A."/>
        </authorList>
    </citation>
    <scope>NUCLEOTIDE SEQUENCE [LARGE SCALE GENOMIC DNA]</scope>
    <source>
        <strain evidence="14 15">K172</strain>
    </source>
</reference>
<feature type="transmembrane region" description="Helical" evidence="11">
    <location>
        <begin position="25"/>
        <end position="46"/>
    </location>
</feature>
<dbReference type="PANTHER" id="PTHR30046:SF0">
    <property type="entry name" value="FLAGELLAR M-RING PROTEIN"/>
    <property type="match status" value="1"/>
</dbReference>
<evidence type="ECO:0000313" key="15">
    <source>
        <dbReference type="Proteomes" id="UP000241885"/>
    </source>
</evidence>
<dbReference type="OrthoDB" id="8554211at2"/>
<evidence type="ECO:0000256" key="9">
    <source>
        <dbReference type="PIRNR" id="PIRNR004862"/>
    </source>
</evidence>
<keyword evidence="14" id="KW-0282">Flagellum</keyword>
<dbReference type="GO" id="GO:0005886">
    <property type="term" value="C:plasma membrane"/>
    <property type="evidence" value="ECO:0007669"/>
    <property type="project" value="UniProtKB-SubCell"/>
</dbReference>
<keyword evidence="14" id="KW-0969">Cilium</keyword>
<dbReference type="NCBIfam" id="TIGR00206">
    <property type="entry name" value="fliF"/>
    <property type="match status" value="1"/>
</dbReference>
<dbReference type="PANTHER" id="PTHR30046">
    <property type="entry name" value="FLAGELLAR M-RING PROTEIN"/>
    <property type="match status" value="1"/>
</dbReference>
<feature type="region of interest" description="Disordered" evidence="10">
    <location>
        <begin position="274"/>
        <end position="297"/>
    </location>
</feature>
<feature type="domain" description="Flagellar M-ring C-terminal" evidence="13">
    <location>
        <begin position="253"/>
        <end position="430"/>
    </location>
</feature>
<keyword evidence="8 9" id="KW-0975">Bacterial flagellum</keyword>
<dbReference type="AlphaFoldDB" id="A0A2R4BJD1"/>
<dbReference type="InterPro" id="IPR000067">
    <property type="entry name" value="FlgMring_FliF"/>
</dbReference>
<keyword evidence="5 11" id="KW-0812">Transmembrane</keyword>
<dbReference type="GO" id="GO:0003774">
    <property type="term" value="F:cytoskeletal motor activity"/>
    <property type="evidence" value="ECO:0007669"/>
    <property type="project" value="InterPro"/>
</dbReference>
<dbReference type="PRINTS" id="PR01009">
    <property type="entry name" value="FLGMRINGFLIF"/>
</dbReference>
<keyword evidence="15" id="KW-1185">Reference proteome</keyword>
<evidence type="ECO:0000259" key="12">
    <source>
        <dbReference type="Pfam" id="PF01514"/>
    </source>
</evidence>
<feature type="domain" description="Flagellar M-ring N-terminal" evidence="12">
    <location>
        <begin position="47"/>
        <end position="221"/>
    </location>
</feature>
<comment type="similarity">
    <text evidence="3 9">Belongs to the FliF family.</text>
</comment>
<name>A0A2R4BJD1_THAAR</name>
<sequence>MNNEAAGARSAGLAQAFGSLRAHPMLAFAIAAAAVVAVVAVMLMWAGRPEYRVLFSNLGEADGGRIIAALDQRGVPYRFSEGGQALMVPAGEVHVLRLQLAEEGLPRAGNVGLEVMDQQRFGASQFAEQISFQRGLEGELSRSIGAMSPVASARVHLALARNSVFVREREPAKASVVVGLHPGRSLNDGQVRAIVHLVSSSVPELAAENVTVVGDDGRLLSTPAAGARDVDNTQLDFVAEIERSFQHRIENILAPLFGAANVRAQVVAEIDFSRREETSERYGPNQAPNEAAVRSRQSTLDYGAREDLAGGVPGALSNIPPATPPSPIDAPAEAAAEAGLARDPERLRRDEVVNFEVDRAIAHIQYPRGQLRRLSAAVVVNHRAETDENGALRSVALSAEELAQVDRLVRQAIGFSAARGDQVEVVNSPFMRAEDEPLALDWWQSPSFDSLILPLVRYGLVALAALLLYLLILRPLLRRAAPPAAPAPAAAAAESQAAAAAAKAEEEEEEVVYEPSKRKRRTSAYEAHLSSLQEMAQDDPRLIAMIVRNWMNSSE</sequence>
<feature type="region of interest" description="Disordered" evidence="10">
    <location>
        <begin position="504"/>
        <end position="524"/>
    </location>
</feature>
<keyword evidence="6 11" id="KW-1133">Transmembrane helix</keyword>
<evidence type="ECO:0000256" key="6">
    <source>
        <dbReference type="ARBA" id="ARBA00022989"/>
    </source>
</evidence>
<keyword evidence="4" id="KW-1003">Cell membrane</keyword>
<comment type="subcellular location">
    <subcellularLocation>
        <location evidence="1 9">Bacterial flagellum basal body</location>
    </subcellularLocation>
    <subcellularLocation>
        <location evidence="2">Cell membrane</location>
        <topology evidence="2">Multi-pass membrane protein</topology>
    </subcellularLocation>
</comment>
<dbReference type="EMBL" id="CP028339">
    <property type="protein sequence ID" value="AVR87304.1"/>
    <property type="molecule type" value="Genomic_DNA"/>
</dbReference>
<feature type="transmembrane region" description="Helical" evidence="11">
    <location>
        <begin position="455"/>
        <end position="473"/>
    </location>
</feature>
<dbReference type="PIRSF" id="PIRSF004862">
    <property type="entry name" value="FliF"/>
    <property type="match status" value="1"/>
</dbReference>
<dbReference type="Gene3D" id="3.30.300.30">
    <property type="match status" value="1"/>
</dbReference>
<dbReference type="GO" id="GO:0009431">
    <property type="term" value="C:bacterial-type flagellum basal body, MS ring"/>
    <property type="evidence" value="ECO:0007669"/>
    <property type="project" value="InterPro"/>
</dbReference>
<evidence type="ECO:0000256" key="3">
    <source>
        <dbReference type="ARBA" id="ARBA00007971"/>
    </source>
</evidence>